<feature type="domain" description="HTH lysR-type" evidence="5">
    <location>
        <begin position="63"/>
        <end position="120"/>
    </location>
</feature>
<proteinExistence type="inferred from homology"/>
<dbReference type="CDD" id="cd05466">
    <property type="entry name" value="PBP2_LTTR_substrate"/>
    <property type="match status" value="1"/>
</dbReference>
<accession>A0A844HTU2</accession>
<dbReference type="EMBL" id="WMIG01000012">
    <property type="protein sequence ID" value="MTH61001.1"/>
    <property type="molecule type" value="Genomic_DNA"/>
</dbReference>
<comment type="caution">
    <text evidence="6">The sequence shown here is derived from an EMBL/GenBank/DDBJ whole genome shotgun (WGS) entry which is preliminary data.</text>
</comment>
<dbReference type="PROSITE" id="PS50931">
    <property type="entry name" value="HTH_LYSR"/>
    <property type="match status" value="1"/>
</dbReference>
<keyword evidence="7" id="KW-1185">Reference proteome</keyword>
<dbReference type="Pfam" id="PF00126">
    <property type="entry name" value="HTH_1"/>
    <property type="match status" value="1"/>
</dbReference>
<dbReference type="OrthoDB" id="7506954at2"/>
<gene>
    <name evidence="6" type="ORF">GL300_17455</name>
</gene>
<name>A0A844HTU2_9RHOB</name>
<dbReference type="InterPro" id="IPR000847">
    <property type="entry name" value="LysR_HTH_N"/>
</dbReference>
<dbReference type="Gene3D" id="1.10.10.10">
    <property type="entry name" value="Winged helix-like DNA-binding domain superfamily/Winged helix DNA-binding domain"/>
    <property type="match status" value="1"/>
</dbReference>
<keyword evidence="2" id="KW-0805">Transcription regulation</keyword>
<dbReference type="PRINTS" id="PR00039">
    <property type="entry name" value="HTHLYSR"/>
</dbReference>
<organism evidence="6 7">
    <name type="scientific">Paracoccus litorisediminis</name>
    <dbReference type="NCBI Taxonomy" id="2006130"/>
    <lineage>
        <taxon>Bacteria</taxon>
        <taxon>Pseudomonadati</taxon>
        <taxon>Pseudomonadota</taxon>
        <taxon>Alphaproteobacteria</taxon>
        <taxon>Rhodobacterales</taxon>
        <taxon>Paracoccaceae</taxon>
        <taxon>Paracoccus</taxon>
    </lineage>
</organism>
<dbReference type="AlphaFoldDB" id="A0A844HTU2"/>
<evidence type="ECO:0000313" key="6">
    <source>
        <dbReference type="EMBL" id="MTH61001.1"/>
    </source>
</evidence>
<evidence type="ECO:0000256" key="3">
    <source>
        <dbReference type="ARBA" id="ARBA00023125"/>
    </source>
</evidence>
<dbReference type="Proteomes" id="UP000449846">
    <property type="component" value="Unassembled WGS sequence"/>
</dbReference>
<dbReference type="SUPFAM" id="SSF46785">
    <property type="entry name" value="Winged helix' DNA-binding domain"/>
    <property type="match status" value="1"/>
</dbReference>
<dbReference type="GO" id="GO:0000976">
    <property type="term" value="F:transcription cis-regulatory region binding"/>
    <property type="evidence" value="ECO:0007669"/>
    <property type="project" value="TreeGrafter"/>
</dbReference>
<comment type="similarity">
    <text evidence="1">Belongs to the LysR transcriptional regulatory family.</text>
</comment>
<dbReference type="GO" id="GO:0003700">
    <property type="term" value="F:DNA-binding transcription factor activity"/>
    <property type="evidence" value="ECO:0007669"/>
    <property type="project" value="InterPro"/>
</dbReference>
<evidence type="ECO:0000256" key="1">
    <source>
        <dbReference type="ARBA" id="ARBA00009437"/>
    </source>
</evidence>
<evidence type="ECO:0000256" key="4">
    <source>
        <dbReference type="ARBA" id="ARBA00023163"/>
    </source>
</evidence>
<evidence type="ECO:0000256" key="2">
    <source>
        <dbReference type="ARBA" id="ARBA00023015"/>
    </source>
</evidence>
<dbReference type="PANTHER" id="PTHR30126:SF98">
    <property type="entry name" value="HTH-TYPE TRANSCRIPTIONAL ACTIVATOR BAUR"/>
    <property type="match status" value="1"/>
</dbReference>
<dbReference type="Pfam" id="PF03466">
    <property type="entry name" value="LysR_substrate"/>
    <property type="match status" value="1"/>
</dbReference>
<evidence type="ECO:0000259" key="5">
    <source>
        <dbReference type="PROSITE" id="PS50931"/>
    </source>
</evidence>
<dbReference type="InterPro" id="IPR005119">
    <property type="entry name" value="LysR_subst-bd"/>
</dbReference>
<keyword evidence="4" id="KW-0804">Transcription</keyword>
<dbReference type="InterPro" id="IPR036390">
    <property type="entry name" value="WH_DNA-bd_sf"/>
</dbReference>
<protein>
    <submittedName>
        <fullName evidence="6">LysR family transcriptional regulator</fullName>
    </submittedName>
</protein>
<keyword evidence="3" id="KW-0238">DNA-binding</keyword>
<reference evidence="6 7" key="1">
    <citation type="submission" date="2019-11" db="EMBL/GenBank/DDBJ databases">
        <authorList>
            <person name="Dong K."/>
        </authorList>
    </citation>
    <scope>NUCLEOTIDE SEQUENCE [LARGE SCALE GENOMIC DNA]</scope>
    <source>
        <strain evidence="6 7">NBRC 112902</strain>
    </source>
</reference>
<sequence length="356" mass="39105">MVRPGPRGCLLSIGAIRPRKASHPWMKRSADCLENICFIIFTSGISNVMQQKSGLGRPSFTDIDLKLLRIFAEIVRCNGFSAAQISLGMSQATISQQMRHLEERLGLRLCERGRAGFYLTEQGRQVHGAMLDLFGAIESFGTAIGDVRGELTGRLNFGTVDAMVTNRALGLDRAIGAFHQSAPKVSLDIDIAPPQALAQGLLTRRYEVALLPVRDALPGLDSRRAFSERQFLYCGQKHPLFGRPDGGITDADLARQAFAGRTYMPDERICGIDFQWSAQTAHMEGTLTLLLSGAFIGFLPDHFAAIPAREGQLRAIAPERLYFDDIFHIAFSPGRRNRTALLLADLIARECDMAGA</sequence>
<evidence type="ECO:0000313" key="7">
    <source>
        <dbReference type="Proteomes" id="UP000449846"/>
    </source>
</evidence>
<dbReference type="PANTHER" id="PTHR30126">
    <property type="entry name" value="HTH-TYPE TRANSCRIPTIONAL REGULATOR"/>
    <property type="match status" value="1"/>
</dbReference>
<dbReference type="Gene3D" id="3.40.190.290">
    <property type="match status" value="1"/>
</dbReference>
<dbReference type="InterPro" id="IPR036388">
    <property type="entry name" value="WH-like_DNA-bd_sf"/>
</dbReference>
<dbReference type="SUPFAM" id="SSF53850">
    <property type="entry name" value="Periplasmic binding protein-like II"/>
    <property type="match status" value="1"/>
</dbReference>